<dbReference type="InterPro" id="IPR045396">
    <property type="entry name" value="DUF6517"/>
</dbReference>
<evidence type="ECO:0000313" key="1">
    <source>
        <dbReference type="EMBL" id="AUV82006.1"/>
    </source>
</evidence>
<keyword evidence="2" id="KW-1185">Reference proteome</keyword>
<dbReference type="EMBL" id="CP026309">
    <property type="protein sequence ID" value="AUV82006.1"/>
    <property type="molecule type" value="Genomic_DNA"/>
</dbReference>
<dbReference type="KEGG" id="srub:C2R22_10385"/>
<dbReference type="PROSITE" id="PS51257">
    <property type="entry name" value="PROKAR_LIPOPROTEIN"/>
    <property type="match status" value="1"/>
</dbReference>
<proteinExistence type="predicted"/>
<dbReference type="Pfam" id="PF20127">
    <property type="entry name" value="DUF6517"/>
    <property type="match status" value="1"/>
</dbReference>
<dbReference type="Proteomes" id="UP000236584">
    <property type="component" value="Chromosome"/>
</dbReference>
<name>A0A2I8VJA4_9EURY</name>
<accession>A0A2I8VJA4</accession>
<dbReference type="RefSeq" id="WP_103425695.1">
    <property type="nucleotide sequence ID" value="NZ_CP026309.1"/>
</dbReference>
<dbReference type="OrthoDB" id="205286at2157"/>
<evidence type="ECO:0000313" key="2">
    <source>
        <dbReference type="Proteomes" id="UP000236584"/>
    </source>
</evidence>
<reference evidence="1 2" key="1">
    <citation type="submission" date="2018-01" db="EMBL/GenBank/DDBJ databases">
        <title>Complete genome sequence of Salinigranum rubrum GX10T, an extremely halophilic archaeon isolated from a marine solar saltern.</title>
        <authorList>
            <person name="Han S."/>
        </authorList>
    </citation>
    <scope>NUCLEOTIDE SEQUENCE [LARGE SCALE GENOMIC DNA]</scope>
    <source>
        <strain evidence="1 2">GX10</strain>
    </source>
</reference>
<dbReference type="AlphaFoldDB" id="A0A2I8VJA4"/>
<gene>
    <name evidence="1" type="ORF">C2R22_10385</name>
</gene>
<protein>
    <submittedName>
        <fullName evidence="1">Uncharacterized protein</fullName>
    </submittedName>
</protein>
<dbReference type="GeneID" id="35592502"/>
<organism evidence="1 2">
    <name type="scientific">Salinigranum rubrum</name>
    <dbReference type="NCBI Taxonomy" id="755307"/>
    <lineage>
        <taxon>Archaea</taxon>
        <taxon>Methanobacteriati</taxon>
        <taxon>Methanobacteriota</taxon>
        <taxon>Stenosarchaea group</taxon>
        <taxon>Halobacteria</taxon>
        <taxon>Halobacteriales</taxon>
        <taxon>Haloferacaceae</taxon>
        <taxon>Salinigranum</taxon>
    </lineage>
</organism>
<sequence>MPRVRRRALAVALALLLATSGCLGVLSGDATTFEADPADVDDAAASETGFEKNGTRDSVVTREIGPDGVSETVRVVNKVTTYEKTLEIPLLGSARLGVFSIVSSPAVEIAGQTFNPVADYSNDRLVQLVTNRFGSLSNVEQVGSRQVTVLGSQTTVTKYSATTTVQGQQIDVFVHVTKVRHEDDFLVGIGVYPQRLDQESEVLSLYRAIEHPASGE</sequence>